<proteinExistence type="predicted"/>
<organism evidence="1 2">
    <name type="scientific">Parasphingorhabdus flavimaris</name>
    <dbReference type="NCBI Taxonomy" id="266812"/>
    <lineage>
        <taxon>Bacteria</taxon>
        <taxon>Pseudomonadati</taxon>
        <taxon>Pseudomonadota</taxon>
        <taxon>Alphaproteobacteria</taxon>
        <taxon>Sphingomonadales</taxon>
        <taxon>Sphingomonadaceae</taxon>
        <taxon>Parasphingorhabdus</taxon>
    </lineage>
</organism>
<dbReference type="RefSeq" id="WP_176278043.1">
    <property type="nucleotide sequence ID" value="NZ_JABWMH010000001.1"/>
</dbReference>
<protein>
    <submittedName>
        <fullName evidence="1">Uncharacterized protein</fullName>
    </submittedName>
</protein>
<gene>
    <name evidence="1" type="ORF">HUO14_01085</name>
</gene>
<comment type="caution">
    <text evidence="1">The sequence shown here is derived from an EMBL/GenBank/DDBJ whole genome shotgun (WGS) entry which is preliminary data.</text>
</comment>
<dbReference type="EMBL" id="JABWMH010000001">
    <property type="protein sequence ID" value="NVD26492.1"/>
    <property type="molecule type" value="Genomic_DNA"/>
</dbReference>
<evidence type="ECO:0000313" key="2">
    <source>
        <dbReference type="Proteomes" id="UP000652427"/>
    </source>
</evidence>
<reference evidence="1 2" key="1">
    <citation type="submission" date="2020-06" db="EMBL/GenBank/DDBJ databases">
        <authorList>
            <person name="Kim S.-J."/>
            <person name="Park S.-J."/>
        </authorList>
    </citation>
    <scope>NUCLEOTIDE SEQUENCE [LARGE SCALE GENOMIC DNA]</scope>
    <source>
        <strain evidence="1 2">SW-151</strain>
    </source>
</reference>
<dbReference type="Proteomes" id="UP000652427">
    <property type="component" value="Unassembled WGS sequence"/>
</dbReference>
<accession>A0ABX2MYG8</accession>
<sequence length="53" mass="5957">MTAIFDNIADALARLEQDIASGDWQARHGHLMEMDNLDVGYRLVTAQPISKKE</sequence>
<evidence type="ECO:0000313" key="1">
    <source>
        <dbReference type="EMBL" id="NVD26492.1"/>
    </source>
</evidence>
<name>A0ABX2MYG8_9SPHN</name>
<keyword evidence="2" id="KW-1185">Reference proteome</keyword>